<proteinExistence type="predicted"/>
<dbReference type="SUPFAM" id="SSF69989">
    <property type="entry name" value="C-terminal domain of PLC-beta"/>
    <property type="match status" value="1"/>
</dbReference>
<dbReference type="InterPro" id="IPR042531">
    <property type="entry name" value="PLC-beta_C_sf"/>
</dbReference>
<protein>
    <submittedName>
        <fullName evidence="1">Uncharacterized protein</fullName>
    </submittedName>
</protein>
<keyword evidence="2" id="KW-1185">Reference proteome</keyword>
<dbReference type="Gene3D" id="1.20.1230.10">
    <property type="entry name" value="Phospholipase C beta, distal C-terminal domain"/>
    <property type="match status" value="1"/>
</dbReference>
<comment type="caution">
    <text evidence="1">The sequence shown here is derived from an EMBL/GenBank/DDBJ whole genome shotgun (WGS) entry which is preliminary data.</text>
</comment>
<dbReference type="Proteomes" id="UP001209878">
    <property type="component" value="Unassembled WGS sequence"/>
</dbReference>
<dbReference type="EMBL" id="JAODUO010000248">
    <property type="protein sequence ID" value="KAK2184960.1"/>
    <property type="molecule type" value="Genomic_DNA"/>
</dbReference>
<reference evidence="1" key="1">
    <citation type="journal article" date="2023" name="Mol. Biol. Evol.">
        <title>Third-Generation Sequencing Reveals the Adaptive Role of the Epigenome in Three Deep-Sea Polychaetes.</title>
        <authorList>
            <person name="Perez M."/>
            <person name="Aroh O."/>
            <person name="Sun Y."/>
            <person name="Lan Y."/>
            <person name="Juniper S.K."/>
            <person name="Young C.R."/>
            <person name="Angers B."/>
            <person name="Qian P.Y."/>
        </authorList>
    </citation>
    <scope>NUCLEOTIDE SEQUENCE</scope>
    <source>
        <strain evidence="1">R07B-5</strain>
    </source>
</reference>
<name>A0AAD9NYV4_RIDPI</name>
<organism evidence="1 2">
    <name type="scientific">Ridgeia piscesae</name>
    <name type="common">Tubeworm</name>
    <dbReference type="NCBI Taxonomy" id="27915"/>
    <lineage>
        <taxon>Eukaryota</taxon>
        <taxon>Metazoa</taxon>
        <taxon>Spiralia</taxon>
        <taxon>Lophotrochozoa</taxon>
        <taxon>Annelida</taxon>
        <taxon>Polychaeta</taxon>
        <taxon>Sedentaria</taxon>
        <taxon>Canalipalpata</taxon>
        <taxon>Sabellida</taxon>
        <taxon>Siboglinidae</taxon>
        <taxon>Ridgeia</taxon>
    </lineage>
</organism>
<accession>A0AAD9NYV4</accession>
<gene>
    <name evidence="1" type="ORF">NP493_242g03010</name>
</gene>
<evidence type="ECO:0000313" key="2">
    <source>
        <dbReference type="Proteomes" id="UP001209878"/>
    </source>
</evidence>
<evidence type="ECO:0000313" key="1">
    <source>
        <dbReference type="EMBL" id="KAK2184960.1"/>
    </source>
</evidence>
<sequence length="73" mass="8671">MFLKLLRKQQRELELLKKKHGKEKSVILKQHCTVIDRMMASHDRDKQGHEKILEKAIKKKGDWVKLSNGHSRL</sequence>
<dbReference type="AlphaFoldDB" id="A0AAD9NYV4"/>